<feature type="compositionally biased region" description="Basic and acidic residues" evidence="1">
    <location>
        <begin position="136"/>
        <end position="151"/>
    </location>
</feature>
<evidence type="ECO:0000313" key="3">
    <source>
        <dbReference type="EMBL" id="MCA9726647.1"/>
    </source>
</evidence>
<proteinExistence type="predicted"/>
<evidence type="ECO:0000256" key="2">
    <source>
        <dbReference type="SAM" id="Phobius"/>
    </source>
</evidence>
<dbReference type="AlphaFoldDB" id="A0A956LX42"/>
<feature type="compositionally biased region" description="Basic and acidic residues" evidence="1">
    <location>
        <begin position="115"/>
        <end position="124"/>
    </location>
</feature>
<feature type="transmembrane region" description="Helical" evidence="2">
    <location>
        <begin position="20"/>
        <end position="40"/>
    </location>
</feature>
<evidence type="ECO:0000313" key="4">
    <source>
        <dbReference type="Proteomes" id="UP000697710"/>
    </source>
</evidence>
<reference evidence="3" key="2">
    <citation type="journal article" date="2021" name="Microbiome">
        <title>Successional dynamics and alternative stable states in a saline activated sludge microbial community over 9 years.</title>
        <authorList>
            <person name="Wang Y."/>
            <person name="Ye J."/>
            <person name="Ju F."/>
            <person name="Liu L."/>
            <person name="Boyd J.A."/>
            <person name="Deng Y."/>
            <person name="Parks D.H."/>
            <person name="Jiang X."/>
            <person name="Yin X."/>
            <person name="Woodcroft B.J."/>
            <person name="Tyson G.W."/>
            <person name="Hugenholtz P."/>
            <person name="Polz M.F."/>
            <person name="Zhang T."/>
        </authorList>
    </citation>
    <scope>NUCLEOTIDE SEQUENCE</scope>
    <source>
        <strain evidence="3">HKST-UBA01</strain>
    </source>
</reference>
<keyword evidence="2" id="KW-1133">Transmembrane helix</keyword>
<dbReference type="EMBL" id="JAGQHR010000052">
    <property type="protein sequence ID" value="MCA9726647.1"/>
    <property type="molecule type" value="Genomic_DNA"/>
</dbReference>
<name>A0A956LX42_UNCEI</name>
<organism evidence="3 4">
    <name type="scientific">Eiseniibacteriota bacterium</name>
    <dbReference type="NCBI Taxonomy" id="2212470"/>
    <lineage>
        <taxon>Bacteria</taxon>
        <taxon>Candidatus Eiseniibacteriota</taxon>
    </lineage>
</organism>
<comment type="caution">
    <text evidence="3">The sequence shown here is derived from an EMBL/GenBank/DDBJ whole genome shotgun (WGS) entry which is preliminary data.</text>
</comment>
<accession>A0A956LX42</accession>
<keyword evidence="2" id="KW-0472">Membrane</keyword>
<feature type="region of interest" description="Disordered" evidence="1">
    <location>
        <begin position="61"/>
        <end position="82"/>
    </location>
</feature>
<keyword evidence="2" id="KW-0812">Transmembrane</keyword>
<reference evidence="3" key="1">
    <citation type="submission" date="2020-04" db="EMBL/GenBank/DDBJ databases">
        <authorList>
            <person name="Zhang T."/>
        </authorList>
    </citation>
    <scope>NUCLEOTIDE SEQUENCE</scope>
    <source>
        <strain evidence="3">HKST-UBA01</strain>
    </source>
</reference>
<dbReference type="Proteomes" id="UP000697710">
    <property type="component" value="Unassembled WGS sequence"/>
</dbReference>
<gene>
    <name evidence="3" type="ORF">KC729_03125</name>
</gene>
<feature type="region of interest" description="Disordered" evidence="1">
    <location>
        <begin position="101"/>
        <end position="151"/>
    </location>
</feature>
<sequence length="151" mass="16148">MLDNELKDSRDRKPWSPGRFAWAGAGIVLIGGVLVARVGVSSAEPPDGGGWTVVHLRTERVAPATPSDRGSLQTRGTERVETLPESKRAILEAGRAAVAEARRRDALSTAVPAGDSKDEIERSKRAAVADLPAVSDEVRASYPDAERKESH</sequence>
<protein>
    <submittedName>
        <fullName evidence="3">Uncharacterized protein</fullName>
    </submittedName>
</protein>
<evidence type="ECO:0000256" key="1">
    <source>
        <dbReference type="SAM" id="MobiDB-lite"/>
    </source>
</evidence>